<organism evidence="2 3">
    <name type="scientific">Mythimna separata</name>
    <name type="common">Oriental armyworm</name>
    <name type="synonym">Pseudaletia separata</name>
    <dbReference type="NCBI Taxonomy" id="271217"/>
    <lineage>
        <taxon>Eukaryota</taxon>
        <taxon>Metazoa</taxon>
        <taxon>Ecdysozoa</taxon>
        <taxon>Arthropoda</taxon>
        <taxon>Hexapoda</taxon>
        <taxon>Insecta</taxon>
        <taxon>Pterygota</taxon>
        <taxon>Neoptera</taxon>
        <taxon>Endopterygota</taxon>
        <taxon>Lepidoptera</taxon>
        <taxon>Glossata</taxon>
        <taxon>Ditrysia</taxon>
        <taxon>Noctuoidea</taxon>
        <taxon>Noctuidae</taxon>
        <taxon>Noctuinae</taxon>
        <taxon>Hadenini</taxon>
        <taxon>Mythimna</taxon>
    </lineage>
</organism>
<keyword evidence="3" id="KW-1185">Reference proteome</keyword>
<evidence type="ECO:0000313" key="3">
    <source>
        <dbReference type="Proteomes" id="UP001231518"/>
    </source>
</evidence>
<dbReference type="CDD" id="cd00037">
    <property type="entry name" value="CLECT"/>
    <property type="match status" value="1"/>
</dbReference>
<proteinExistence type="predicted"/>
<dbReference type="EMBL" id="JARGEI010000012">
    <property type="protein sequence ID" value="KAJ8722623.1"/>
    <property type="molecule type" value="Genomic_DNA"/>
</dbReference>
<dbReference type="Gene3D" id="3.10.100.10">
    <property type="entry name" value="Mannose-Binding Protein A, subunit A"/>
    <property type="match status" value="1"/>
</dbReference>
<sequence length="145" mass="16422">MSWTEAYAVCQVEQSTLAVVRTRSDADFLKKLTETTTKPTFKEKYQRGIYHLGFHNRLNEGWQTVTGEPMNSDTDAWFDHYQPERNDAKQCGSMLYTGLLINIDCDTRSVFICEHQLNTKVSPLGVSLTDSAQILHPYVGGGVEK</sequence>
<reference evidence="2" key="1">
    <citation type="submission" date="2023-03" db="EMBL/GenBank/DDBJ databases">
        <title>Chromosome-level genomes of two armyworms, Mythimna separata and Mythimna loreyi, provide insights into the biosynthesis and reception of sex pheromones.</title>
        <authorList>
            <person name="Zhao H."/>
        </authorList>
    </citation>
    <scope>NUCLEOTIDE SEQUENCE</scope>
    <source>
        <strain evidence="2">BeijingLab</strain>
        <tissue evidence="2">Pupa</tissue>
    </source>
</reference>
<gene>
    <name evidence="2" type="ORF">PYW07_003803</name>
</gene>
<dbReference type="InterPro" id="IPR001304">
    <property type="entry name" value="C-type_lectin-like"/>
</dbReference>
<dbReference type="Pfam" id="PF00059">
    <property type="entry name" value="Lectin_C"/>
    <property type="match status" value="1"/>
</dbReference>
<dbReference type="InterPro" id="IPR016186">
    <property type="entry name" value="C-type_lectin-like/link_sf"/>
</dbReference>
<evidence type="ECO:0000259" key="1">
    <source>
        <dbReference type="PROSITE" id="PS50041"/>
    </source>
</evidence>
<evidence type="ECO:0000313" key="2">
    <source>
        <dbReference type="EMBL" id="KAJ8722623.1"/>
    </source>
</evidence>
<comment type="caution">
    <text evidence="2">The sequence shown here is derived from an EMBL/GenBank/DDBJ whole genome shotgun (WGS) entry which is preliminary data.</text>
</comment>
<dbReference type="InterPro" id="IPR016187">
    <property type="entry name" value="CTDL_fold"/>
</dbReference>
<feature type="domain" description="C-type lectin" evidence="1">
    <location>
        <begin position="1"/>
        <end position="114"/>
    </location>
</feature>
<dbReference type="Proteomes" id="UP001231518">
    <property type="component" value="Chromosome 15"/>
</dbReference>
<dbReference type="SUPFAM" id="SSF56436">
    <property type="entry name" value="C-type lectin-like"/>
    <property type="match status" value="1"/>
</dbReference>
<dbReference type="AlphaFoldDB" id="A0AAD8DTM2"/>
<protein>
    <recommendedName>
        <fullName evidence="1">C-type lectin domain-containing protein</fullName>
    </recommendedName>
</protein>
<accession>A0AAD8DTM2</accession>
<name>A0AAD8DTM2_MYTSE</name>
<dbReference type="PROSITE" id="PS50041">
    <property type="entry name" value="C_TYPE_LECTIN_2"/>
    <property type="match status" value="1"/>
</dbReference>